<dbReference type="Gene3D" id="3.30.1490.130">
    <property type="entry name" value="D-aminoacylase. Domain 3"/>
    <property type="match status" value="1"/>
</dbReference>
<dbReference type="PANTHER" id="PTHR11647:SF1">
    <property type="entry name" value="COLLAPSIN RESPONSE MEDIATOR PROTEIN"/>
    <property type="match status" value="1"/>
</dbReference>
<reference evidence="2 3" key="1">
    <citation type="journal article" date="2017" name="ISME J.">
        <title>Energy and carbon metabolisms in a deep terrestrial subsurface fluid microbial community.</title>
        <authorList>
            <person name="Momper L."/>
            <person name="Jungbluth S.P."/>
            <person name="Lee M.D."/>
            <person name="Amend J.P."/>
        </authorList>
    </citation>
    <scope>NUCLEOTIDE SEQUENCE [LARGE SCALE GENOMIC DNA]</scope>
    <source>
        <strain evidence="2">SURF_17</strain>
    </source>
</reference>
<comment type="caution">
    <text evidence="2">The sequence shown here is derived from an EMBL/GenBank/DDBJ whole genome shotgun (WGS) entry which is preliminary data.</text>
</comment>
<accession>A0A419EVZ6</accession>
<dbReference type="GO" id="GO:0005829">
    <property type="term" value="C:cytosol"/>
    <property type="evidence" value="ECO:0007669"/>
    <property type="project" value="TreeGrafter"/>
</dbReference>
<proteinExistence type="predicted"/>
<dbReference type="Pfam" id="PF07969">
    <property type="entry name" value="Amidohydro_3"/>
    <property type="match status" value="1"/>
</dbReference>
<dbReference type="EMBL" id="QZKI01000089">
    <property type="protein sequence ID" value="RJP68694.1"/>
    <property type="molecule type" value="Genomic_DNA"/>
</dbReference>
<dbReference type="InterPro" id="IPR032466">
    <property type="entry name" value="Metal_Hydrolase"/>
</dbReference>
<name>A0A419EVZ6_9BACT</name>
<dbReference type="InterPro" id="IPR050378">
    <property type="entry name" value="Metallo-dep_Hydrolases_sf"/>
</dbReference>
<dbReference type="GO" id="GO:0016811">
    <property type="term" value="F:hydrolase activity, acting on carbon-nitrogen (but not peptide) bonds, in linear amides"/>
    <property type="evidence" value="ECO:0007669"/>
    <property type="project" value="InterPro"/>
</dbReference>
<evidence type="ECO:0000313" key="3">
    <source>
        <dbReference type="Proteomes" id="UP000285961"/>
    </source>
</evidence>
<dbReference type="AlphaFoldDB" id="A0A419EVZ6"/>
<organism evidence="2 3">
    <name type="scientific">Candidatus Abyssobacteria bacterium SURF_17</name>
    <dbReference type="NCBI Taxonomy" id="2093361"/>
    <lineage>
        <taxon>Bacteria</taxon>
        <taxon>Pseudomonadati</taxon>
        <taxon>Candidatus Hydrogenedentota</taxon>
        <taxon>Candidatus Abyssobacteria</taxon>
    </lineage>
</organism>
<gene>
    <name evidence="2" type="ORF">C4532_12015</name>
</gene>
<dbReference type="SUPFAM" id="SSF51338">
    <property type="entry name" value="Composite domain of metallo-dependent hydrolases"/>
    <property type="match status" value="1"/>
</dbReference>
<protein>
    <submittedName>
        <fullName evidence="2">D-aminoacylase</fullName>
    </submittedName>
</protein>
<dbReference type="GO" id="GO:0016812">
    <property type="term" value="F:hydrolase activity, acting on carbon-nitrogen (but not peptide) bonds, in cyclic amides"/>
    <property type="evidence" value="ECO:0007669"/>
    <property type="project" value="TreeGrafter"/>
</dbReference>
<evidence type="ECO:0000259" key="1">
    <source>
        <dbReference type="Pfam" id="PF07969"/>
    </source>
</evidence>
<dbReference type="CDD" id="cd01297">
    <property type="entry name" value="D-aminoacylase"/>
    <property type="match status" value="1"/>
</dbReference>
<sequence>MFDLLIKNARVLDGLGNQEFTADIGITGDTVSEIGNVGAAKAARTIDANGLHAAPGFIDMHTHSELLYPVNPKAESKVHQGVTTEVVGHCGISAAPLMGDARREIESLTKMLGMELNWSTFAEYNERVLANGVAVNIIHLLGHGTMRDAVIGRTDRAPTDAEIKKMQEEIDRAFEQGVWGMSSGLIYPPGTFTKTDELIELSKTVARNGGIYSTHVRGEGETLLKALSEAVEIGECAGVPVQVSHLKVAGKRHWGSGPKALDIIQKALDMGMDIAADMYPYLAGHTELPAVLPYWVHNQGTQVLLERLADPQSRARIKEEGVQRSGEFGPEDLTGGWDGLTIGLSVGHPEYQGRSIKRISEELRKEPIDTIMDIILECNGVAFVNVHDQAEENVRRFIRHPKVMIGSDAAAFAPYGLLGMTMPHPRTYGTFPRVLGKYVREEKILTLLEAIRKMTSLPASRLGLKDRGVLARGKKADLVLFNADTISDRATYENPNQYPVGIKAVIVNGAIVVEDDEHTGALPGRILKK</sequence>
<dbReference type="Gene3D" id="2.30.40.10">
    <property type="entry name" value="Urease, subunit C, domain 1"/>
    <property type="match status" value="1"/>
</dbReference>
<dbReference type="InterPro" id="IPR011059">
    <property type="entry name" value="Metal-dep_hydrolase_composite"/>
</dbReference>
<dbReference type="SUPFAM" id="SSF51556">
    <property type="entry name" value="Metallo-dependent hydrolases"/>
    <property type="match status" value="1"/>
</dbReference>
<evidence type="ECO:0000313" key="2">
    <source>
        <dbReference type="EMBL" id="RJP68694.1"/>
    </source>
</evidence>
<dbReference type="PANTHER" id="PTHR11647">
    <property type="entry name" value="HYDRANTOINASE/DIHYDROPYRIMIDINASE FAMILY MEMBER"/>
    <property type="match status" value="1"/>
</dbReference>
<dbReference type="Proteomes" id="UP000285961">
    <property type="component" value="Unassembled WGS sequence"/>
</dbReference>
<dbReference type="InterPro" id="IPR023100">
    <property type="entry name" value="D-aminoacylase_insert_dom_sf"/>
</dbReference>
<dbReference type="Gene3D" id="3.20.20.140">
    <property type="entry name" value="Metal-dependent hydrolases"/>
    <property type="match status" value="1"/>
</dbReference>
<dbReference type="InterPro" id="IPR013108">
    <property type="entry name" value="Amidohydro_3"/>
</dbReference>
<feature type="domain" description="Amidohydrolase 3" evidence="1">
    <location>
        <begin position="44"/>
        <end position="513"/>
    </location>
</feature>